<comment type="caution">
    <text evidence="1">The sequence shown here is derived from an EMBL/GenBank/DDBJ whole genome shotgun (WGS) entry which is preliminary data.</text>
</comment>
<organism evidence="1 2">
    <name type="scientific">Flavobacterium bernardetii</name>
    <dbReference type="NCBI Taxonomy" id="2813823"/>
    <lineage>
        <taxon>Bacteria</taxon>
        <taxon>Pseudomonadati</taxon>
        <taxon>Bacteroidota</taxon>
        <taxon>Flavobacteriia</taxon>
        <taxon>Flavobacteriales</taxon>
        <taxon>Flavobacteriaceae</taxon>
        <taxon>Flavobacterium</taxon>
    </lineage>
</organism>
<dbReference type="Proteomes" id="UP000605990">
    <property type="component" value="Unassembled WGS sequence"/>
</dbReference>
<sequence length="490" mass="57313">MENFMIKKFIHWYVINNQNKNSNYLKNNFKNDVLLFEEKLEEISNEFYSNYLINPFEIDVDNSNEIELKINIIKSKLAIKAKGFVQYNKKFGNGIPNALLSKNNYLRFLTELLILKEEKIEFSNFFLRKEFINYLINEESFTVGSAKSYASYVSSAIKNTLNDNLKIDFFGKIEEHFINSNNSDEIEDLLNLCISIIHKKTINENKSKYKSGLSEYKSFLISLKFDIDLCSIYTSSEVFSKLNLIEKTECIDLKINLGENNSDDLGLVIREITDENEFIDFEIDKVSLISNFKMRMITQDRLYGDVYFPIRFLKKIFYQKNENKVFFDKFILNQIEEIKIFTSNSGEFILLKNIEGISIKKDKVYVETLENKHRLVYTELAIENQYDILSVPTLRKIAIDHVVPMKSLLLDFKDKLNGLYNLTELLKSKGITKSGKESIKQLAKIGNEIIDSDLLLDDEINLIKEDFTFLKDKLELQLMCAKSNLEKNNR</sequence>
<keyword evidence="2" id="KW-1185">Reference proteome</keyword>
<evidence type="ECO:0000313" key="1">
    <source>
        <dbReference type="EMBL" id="MBC5833505.1"/>
    </source>
</evidence>
<dbReference type="RefSeq" id="WP_166124755.1">
    <property type="nucleotide sequence ID" value="NZ_JAANOQ010000001.1"/>
</dbReference>
<evidence type="ECO:0008006" key="3">
    <source>
        <dbReference type="Google" id="ProtNLM"/>
    </source>
</evidence>
<protein>
    <recommendedName>
        <fullName evidence="3">Lantibiotic dehydratase N-terminal domain-containing protein</fullName>
    </recommendedName>
</protein>
<gene>
    <name evidence="1" type="ORF">H8R27_01265</name>
</gene>
<reference evidence="1 2" key="1">
    <citation type="submission" date="2020-08" db="EMBL/GenBank/DDBJ databases">
        <title>Description of novel Flavobacterium F-408 isolate.</title>
        <authorList>
            <person name="Saticioglu I.B."/>
            <person name="Duman M."/>
            <person name="Altun S."/>
        </authorList>
    </citation>
    <scope>NUCLEOTIDE SEQUENCE [LARGE SCALE GENOMIC DNA]</scope>
    <source>
        <strain evidence="1 2">F-408</strain>
    </source>
</reference>
<dbReference type="EMBL" id="JACRUN010000001">
    <property type="protein sequence ID" value="MBC5833505.1"/>
    <property type="molecule type" value="Genomic_DNA"/>
</dbReference>
<proteinExistence type="predicted"/>
<accession>A0ABR7IUQ6</accession>
<name>A0ABR7IUQ6_9FLAO</name>
<evidence type="ECO:0000313" key="2">
    <source>
        <dbReference type="Proteomes" id="UP000605990"/>
    </source>
</evidence>